<evidence type="ECO:0000313" key="1">
    <source>
        <dbReference type="EMBL" id="RDX73871.1"/>
    </source>
</evidence>
<keyword evidence="2" id="KW-1185">Reference proteome</keyword>
<sequence length="90" mass="10381">MTMHKTNATRGRDLPIQFFNEKYNGMLPYEDDSMLRTTFGTGRDAKMVLVKYMVINARTSYNIILGRLALNRLRVMVSTPNLCMKYPVEG</sequence>
<dbReference type="Proteomes" id="UP000257109">
    <property type="component" value="Unassembled WGS sequence"/>
</dbReference>
<reference evidence="1" key="1">
    <citation type="submission" date="2018-05" db="EMBL/GenBank/DDBJ databases">
        <title>Draft genome of Mucuna pruriens seed.</title>
        <authorList>
            <person name="Nnadi N.E."/>
            <person name="Vos R."/>
            <person name="Hasami M.H."/>
            <person name="Devisetty U.K."/>
            <person name="Aguiy J.C."/>
        </authorList>
    </citation>
    <scope>NUCLEOTIDE SEQUENCE [LARGE SCALE GENOMIC DNA]</scope>
    <source>
        <strain evidence="1">JCA_2017</strain>
    </source>
</reference>
<name>A0A371F6F0_MUCPR</name>
<protein>
    <submittedName>
        <fullName evidence="1">Uncharacterized protein</fullName>
    </submittedName>
</protein>
<dbReference type="EMBL" id="QJKJ01010374">
    <property type="protein sequence ID" value="RDX73871.1"/>
    <property type="molecule type" value="Genomic_DNA"/>
</dbReference>
<evidence type="ECO:0000313" key="2">
    <source>
        <dbReference type="Proteomes" id="UP000257109"/>
    </source>
</evidence>
<organism evidence="1 2">
    <name type="scientific">Mucuna pruriens</name>
    <name type="common">Velvet bean</name>
    <name type="synonym">Dolichos pruriens</name>
    <dbReference type="NCBI Taxonomy" id="157652"/>
    <lineage>
        <taxon>Eukaryota</taxon>
        <taxon>Viridiplantae</taxon>
        <taxon>Streptophyta</taxon>
        <taxon>Embryophyta</taxon>
        <taxon>Tracheophyta</taxon>
        <taxon>Spermatophyta</taxon>
        <taxon>Magnoliopsida</taxon>
        <taxon>eudicotyledons</taxon>
        <taxon>Gunneridae</taxon>
        <taxon>Pentapetalae</taxon>
        <taxon>rosids</taxon>
        <taxon>fabids</taxon>
        <taxon>Fabales</taxon>
        <taxon>Fabaceae</taxon>
        <taxon>Papilionoideae</taxon>
        <taxon>50 kb inversion clade</taxon>
        <taxon>NPAAA clade</taxon>
        <taxon>indigoferoid/millettioid clade</taxon>
        <taxon>Phaseoleae</taxon>
        <taxon>Mucuna</taxon>
    </lineage>
</organism>
<comment type="caution">
    <text evidence="1">The sequence shown here is derived from an EMBL/GenBank/DDBJ whole genome shotgun (WGS) entry which is preliminary data.</text>
</comment>
<proteinExistence type="predicted"/>
<accession>A0A371F6F0</accession>
<dbReference type="AlphaFoldDB" id="A0A371F6F0"/>
<feature type="non-terminal residue" evidence="1">
    <location>
        <position position="1"/>
    </location>
</feature>
<dbReference type="OrthoDB" id="1400091at2759"/>
<gene>
    <name evidence="1" type="ORF">CR513_46453</name>
</gene>